<accession>A0A822YV70</accession>
<protein>
    <submittedName>
        <fullName evidence="1">Uncharacterized protein</fullName>
    </submittedName>
</protein>
<organism evidence="1 2">
    <name type="scientific">Nelumbo nucifera</name>
    <name type="common">Sacred lotus</name>
    <dbReference type="NCBI Taxonomy" id="4432"/>
    <lineage>
        <taxon>Eukaryota</taxon>
        <taxon>Viridiplantae</taxon>
        <taxon>Streptophyta</taxon>
        <taxon>Embryophyta</taxon>
        <taxon>Tracheophyta</taxon>
        <taxon>Spermatophyta</taxon>
        <taxon>Magnoliopsida</taxon>
        <taxon>Proteales</taxon>
        <taxon>Nelumbonaceae</taxon>
        <taxon>Nelumbo</taxon>
    </lineage>
</organism>
<reference evidence="1 2" key="1">
    <citation type="journal article" date="2020" name="Mol. Biol. Evol.">
        <title>Distinct Expression and Methylation Patterns for Genes with Different Fates following a Single Whole-Genome Duplication in Flowering Plants.</title>
        <authorList>
            <person name="Shi T."/>
            <person name="Rahmani R.S."/>
            <person name="Gugger P.F."/>
            <person name="Wang M."/>
            <person name="Li H."/>
            <person name="Zhang Y."/>
            <person name="Li Z."/>
            <person name="Wang Q."/>
            <person name="Van de Peer Y."/>
            <person name="Marchal K."/>
            <person name="Chen J."/>
        </authorList>
    </citation>
    <scope>NUCLEOTIDE SEQUENCE [LARGE SCALE GENOMIC DNA]</scope>
    <source>
        <tissue evidence="1">Leaf</tissue>
    </source>
</reference>
<dbReference type="PANTHER" id="PTHR20953:SF3">
    <property type="entry name" value="P-LOOP CONTAINING NUCLEOSIDE TRIPHOSPHATE HYDROLASES SUPERFAMILY PROTEIN"/>
    <property type="match status" value="1"/>
</dbReference>
<evidence type="ECO:0000313" key="2">
    <source>
        <dbReference type="Proteomes" id="UP000607653"/>
    </source>
</evidence>
<dbReference type="Proteomes" id="UP000607653">
    <property type="component" value="Unassembled WGS sequence"/>
</dbReference>
<dbReference type="AlphaFoldDB" id="A0A822YV70"/>
<dbReference type="EMBL" id="DUZY01000004">
    <property type="protein sequence ID" value="DAD35005.1"/>
    <property type="molecule type" value="Genomic_DNA"/>
</dbReference>
<proteinExistence type="predicted"/>
<name>A0A822YV70_NELNU</name>
<dbReference type="PANTHER" id="PTHR20953">
    <property type="entry name" value="KINASE-RELATED"/>
    <property type="match status" value="1"/>
</dbReference>
<evidence type="ECO:0000313" key="1">
    <source>
        <dbReference type="EMBL" id="DAD35005.1"/>
    </source>
</evidence>
<comment type="caution">
    <text evidence="1">The sequence shown here is derived from an EMBL/GenBank/DDBJ whole genome shotgun (WGS) entry which is preliminary data.</text>
</comment>
<gene>
    <name evidence="1" type="ORF">HUJ06_005645</name>
</gene>
<sequence>MRRRVSKHPELHHLIEVIIDLGRKPLARFPSGDFVLSDHPITFQDLEHATSQVKLGLKKAVSDGKRETKRRRISATKPVSDPATHGVVALMDCYQRYAGISETPQSIPEANAILELQRWTVAGGKLGFGRNSCRVKDYDNGSGGNSHESSSECPNDNDNYYWFYHSEHLLPLLTWSKLPRAHFPSSWKSSDASLSINDCAHLEH</sequence>
<keyword evidence="2" id="KW-1185">Reference proteome</keyword>